<dbReference type="PANTHER" id="PTHR42976:SF1">
    <property type="entry name" value="GH18 DOMAIN-CONTAINING PROTEIN-RELATED"/>
    <property type="match status" value="1"/>
</dbReference>
<dbReference type="AlphaFoldDB" id="A0A8J4FWE2"/>
<dbReference type="Proteomes" id="UP000747110">
    <property type="component" value="Unassembled WGS sequence"/>
</dbReference>
<dbReference type="Gene3D" id="3.20.20.80">
    <property type="entry name" value="Glycosidases"/>
    <property type="match status" value="1"/>
</dbReference>
<evidence type="ECO:0000313" key="2">
    <source>
        <dbReference type="Proteomes" id="UP000747110"/>
    </source>
</evidence>
<dbReference type="PANTHER" id="PTHR42976">
    <property type="entry name" value="BIFUNCTIONAL CHITINASE/LYSOZYME-RELATED"/>
    <property type="match status" value="1"/>
</dbReference>
<protein>
    <submittedName>
        <fullName evidence="1">Uncharacterized protein</fullName>
    </submittedName>
</protein>
<comment type="caution">
    <text evidence="1">The sequence shown here is derived from an EMBL/GenBank/DDBJ whole genome shotgun (WGS) entry which is preliminary data.</text>
</comment>
<dbReference type="SUPFAM" id="SSF51445">
    <property type="entry name" value="(Trans)glycosidases"/>
    <property type="match status" value="1"/>
</dbReference>
<evidence type="ECO:0000313" key="1">
    <source>
        <dbReference type="EMBL" id="GIL88768.1"/>
    </source>
</evidence>
<sequence length="337" mass="36111">MRVLLASSKFSGAQAPTPQLPPIPTLVVFFSPYHDITNGMDWNSNSKVMYTRVTGSSMPVTRAMLSNNQVLTWAFATGECGSETWANVSPSALVTDNVQAFVAADKKYIISAGGHNGMFKCSSVSGFDKFIKTYDSSSLAGVDLDIEGGAYVQSDVNDLVRCVQAAQASYPHLRFSFTLPTLGADSLDDQLGIPGMWVLEAIKSHGLSWTNLFFNLMTMDYGPPSKNVCTLGSDGKCDMGASAVSAAKALHSHWNVPYSNIELTPMIGGKDDRSVFTMADASTVTSFACSFGLGGVHFWSLDRDKDCPTGPALETCNNYDKAGTLGFTKAFLNGTGW</sequence>
<keyword evidence="2" id="KW-1185">Reference proteome</keyword>
<proteinExistence type="predicted"/>
<reference evidence="1" key="1">
    <citation type="journal article" date="2021" name="Proc. Natl. Acad. Sci. U.S.A.">
        <title>Three genomes in the algal genus Volvox reveal the fate of a haploid sex-determining region after a transition to homothallism.</title>
        <authorList>
            <person name="Yamamoto K."/>
            <person name="Hamaji T."/>
            <person name="Kawai-Toyooka H."/>
            <person name="Matsuzaki R."/>
            <person name="Takahashi F."/>
            <person name="Nishimura Y."/>
            <person name="Kawachi M."/>
            <person name="Noguchi H."/>
            <person name="Minakuchi Y."/>
            <person name="Umen J.G."/>
            <person name="Toyoda A."/>
            <person name="Nozaki H."/>
        </authorList>
    </citation>
    <scope>NUCLEOTIDE SEQUENCE</scope>
    <source>
        <strain evidence="1">NIES-3786</strain>
    </source>
</reference>
<dbReference type="EMBL" id="BNCP01000046">
    <property type="protein sequence ID" value="GIL88768.1"/>
    <property type="molecule type" value="Genomic_DNA"/>
</dbReference>
<organism evidence="1 2">
    <name type="scientific">Volvox reticuliferus</name>
    <dbReference type="NCBI Taxonomy" id="1737510"/>
    <lineage>
        <taxon>Eukaryota</taxon>
        <taxon>Viridiplantae</taxon>
        <taxon>Chlorophyta</taxon>
        <taxon>core chlorophytes</taxon>
        <taxon>Chlorophyceae</taxon>
        <taxon>CS clade</taxon>
        <taxon>Chlamydomonadales</taxon>
        <taxon>Volvocaceae</taxon>
        <taxon>Volvox</taxon>
    </lineage>
</organism>
<dbReference type="InterPro" id="IPR017853">
    <property type="entry name" value="GH"/>
</dbReference>
<name>A0A8J4FWE2_9CHLO</name>
<dbReference type="InterPro" id="IPR052750">
    <property type="entry name" value="GH18_Chitinase"/>
</dbReference>
<accession>A0A8J4FWE2</accession>
<dbReference type="OrthoDB" id="76388at2759"/>
<gene>
    <name evidence="1" type="ORF">Vretifemale_16663</name>
</gene>